<dbReference type="InterPro" id="IPR017452">
    <property type="entry name" value="GPCR_Rhodpsn_7TM"/>
</dbReference>
<dbReference type="PRINTS" id="PR00237">
    <property type="entry name" value="GPCRRHODOPSN"/>
</dbReference>
<keyword evidence="9" id="KW-1185">Reference proteome</keyword>
<dbReference type="OrthoDB" id="5965524at2759"/>
<feature type="transmembrane region" description="Helical" evidence="6">
    <location>
        <begin position="288"/>
        <end position="307"/>
    </location>
</feature>
<feature type="transmembrane region" description="Helical" evidence="6">
    <location>
        <begin position="142"/>
        <end position="164"/>
    </location>
</feature>
<evidence type="ECO:0000256" key="4">
    <source>
        <dbReference type="ARBA" id="ARBA00023136"/>
    </source>
</evidence>
<evidence type="ECO:0000256" key="2">
    <source>
        <dbReference type="ARBA" id="ARBA00022692"/>
    </source>
</evidence>
<keyword evidence="4 6" id="KW-0472">Membrane</keyword>
<keyword evidence="3 6" id="KW-1133">Transmembrane helix</keyword>
<dbReference type="Proteomes" id="UP000887568">
    <property type="component" value="Unplaced"/>
</dbReference>
<comment type="similarity">
    <text evidence="5">Belongs to the G-protein coupled receptor 1 family.</text>
</comment>
<feature type="transmembrane region" description="Helical" evidence="6">
    <location>
        <begin position="184"/>
        <end position="209"/>
    </location>
</feature>
<keyword evidence="5" id="KW-0807">Transducer</keyword>
<reference evidence="8" key="1">
    <citation type="submission" date="2022-11" db="UniProtKB">
        <authorList>
            <consortium name="EnsemblMetazoa"/>
        </authorList>
    </citation>
    <scope>IDENTIFICATION</scope>
</reference>
<keyword evidence="2 5" id="KW-0812">Transmembrane</keyword>
<feature type="transmembrane region" description="Helical" evidence="6">
    <location>
        <begin position="54"/>
        <end position="83"/>
    </location>
</feature>
<sequence length="340" mass="38319">MDGPYEQNDNKELTGFKGICQFMAAEGVIGVLGNLLVCYVILRVKFLHNMTNYLLVNLAVADMLLCLQAVCFYLVTPACTLIAFAPVNIGVRDLFCRLVASKFLAWALAFTSAYNLCLVTLERYIAIVHPLHYARKLTTARMVTLVVMVWVISLLLSVPFLFTIQSSDDSSKVCSAVSYPHPAFPILVSLFSVFFAYLLPLTLMSLAYYKMQVTLKRQAKALNMQHARAAAYDLVIARQNLVSMLKTVLGALIVLWTLCYLATLPCLHRTEQGVFSFCGTQSYRYTRLISVLLFNFNSVINPIIYEFKYKKFRQGFKIAFCSCFKRQGGNRVMDVAMVPI</sequence>
<organism evidence="8 9">
    <name type="scientific">Patiria miniata</name>
    <name type="common">Bat star</name>
    <name type="synonym">Asterina miniata</name>
    <dbReference type="NCBI Taxonomy" id="46514"/>
    <lineage>
        <taxon>Eukaryota</taxon>
        <taxon>Metazoa</taxon>
        <taxon>Echinodermata</taxon>
        <taxon>Eleutherozoa</taxon>
        <taxon>Asterozoa</taxon>
        <taxon>Asteroidea</taxon>
        <taxon>Valvatacea</taxon>
        <taxon>Valvatida</taxon>
        <taxon>Asterinidae</taxon>
        <taxon>Patiria</taxon>
    </lineage>
</organism>
<evidence type="ECO:0000256" key="6">
    <source>
        <dbReference type="SAM" id="Phobius"/>
    </source>
</evidence>
<dbReference type="EnsemblMetazoa" id="XM_038196564.1">
    <property type="protein sequence ID" value="XP_038052492.1"/>
    <property type="gene ID" value="LOC119725202"/>
</dbReference>
<dbReference type="GO" id="GO:0004930">
    <property type="term" value="F:G protein-coupled receptor activity"/>
    <property type="evidence" value="ECO:0007669"/>
    <property type="project" value="UniProtKB-KW"/>
</dbReference>
<accession>A0A913ZL17</accession>
<feature type="transmembrane region" description="Helical" evidence="6">
    <location>
        <begin position="103"/>
        <end position="121"/>
    </location>
</feature>
<evidence type="ECO:0000256" key="5">
    <source>
        <dbReference type="RuleBase" id="RU000688"/>
    </source>
</evidence>
<dbReference type="GeneID" id="119725202"/>
<name>A0A913ZL17_PATMI</name>
<evidence type="ECO:0000256" key="1">
    <source>
        <dbReference type="ARBA" id="ARBA00004370"/>
    </source>
</evidence>
<evidence type="ECO:0000256" key="3">
    <source>
        <dbReference type="ARBA" id="ARBA00022989"/>
    </source>
</evidence>
<evidence type="ECO:0000313" key="8">
    <source>
        <dbReference type="EnsemblMetazoa" id="XP_038052492.1"/>
    </source>
</evidence>
<dbReference type="GO" id="GO:0016020">
    <property type="term" value="C:membrane"/>
    <property type="evidence" value="ECO:0007669"/>
    <property type="project" value="UniProtKB-SubCell"/>
</dbReference>
<dbReference type="CDD" id="cd00637">
    <property type="entry name" value="7tm_classA_rhodopsin-like"/>
    <property type="match status" value="1"/>
</dbReference>
<evidence type="ECO:0000313" key="9">
    <source>
        <dbReference type="Proteomes" id="UP000887568"/>
    </source>
</evidence>
<dbReference type="AlphaFoldDB" id="A0A913ZL17"/>
<dbReference type="PANTHER" id="PTHR45698:SF1">
    <property type="entry name" value="TRACE AMINE-ASSOCIATED RECEPTOR 13C-LIKE"/>
    <property type="match status" value="1"/>
</dbReference>
<dbReference type="RefSeq" id="XP_038052492.1">
    <property type="nucleotide sequence ID" value="XM_038196564.1"/>
</dbReference>
<feature type="transmembrane region" description="Helical" evidence="6">
    <location>
        <begin position="248"/>
        <end position="268"/>
    </location>
</feature>
<comment type="subcellular location">
    <subcellularLocation>
        <location evidence="1">Membrane</location>
    </subcellularLocation>
</comment>
<keyword evidence="5" id="KW-0675">Receptor</keyword>
<dbReference type="PROSITE" id="PS50262">
    <property type="entry name" value="G_PROTEIN_RECEP_F1_2"/>
    <property type="match status" value="1"/>
</dbReference>
<dbReference type="InterPro" id="IPR000276">
    <property type="entry name" value="GPCR_Rhodpsn"/>
</dbReference>
<evidence type="ECO:0000259" key="7">
    <source>
        <dbReference type="PROSITE" id="PS50262"/>
    </source>
</evidence>
<dbReference type="PANTHER" id="PTHR45698">
    <property type="entry name" value="TRACE AMINE-ASSOCIATED RECEPTOR 19N-RELATED"/>
    <property type="match status" value="1"/>
</dbReference>
<keyword evidence="5" id="KW-0297">G-protein coupled receptor</keyword>
<dbReference type="OMA" id="YLICWAP"/>
<proteinExistence type="inferred from homology"/>
<dbReference type="Gene3D" id="1.20.1070.10">
    <property type="entry name" value="Rhodopsin 7-helix transmembrane proteins"/>
    <property type="match status" value="1"/>
</dbReference>
<protein>
    <recommendedName>
        <fullName evidence="7">G-protein coupled receptors family 1 profile domain-containing protein</fullName>
    </recommendedName>
</protein>
<feature type="transmembrane region" description="Helical" evidence="6">
    <location>
        <begin position="22"/>
        <end position="42"/>
    </location>
</feature>
<dbReference type="SUPFAM" id="SSF81321">
    <property type="entry name" value="Family A G protein-coupled receptor-like"/>
    <property type="match status" value="1"/>
</dbReference>
<dbReference type="Pfam" id="PF00001">
    <property type="entry name" value="7tm_1"/>
    <property type="match status" value="1"/>
</dbReference>
<dbReference type="PROSITE" id="PS00237">
    <property type="entry name" value="G_PROTEIN_RECEP_F1_1"/>
    <property type="match status" value="1"/>
</dbReference>
<feature type="domain" description="G-protein coupled receptors family 1 profile" evidence="7">
    <location>
        <begin position="33"/>
        <end position="305"/>
    </location>
</feature>